<feature type="domain" description="Thioredoxin" evidence="10">
    <location>
        <begin position="556"/>
        <end position="684"/>
    </location>
</feature>
<feature type="transmembrane region" description="Helical" evidence="8">
    <location>
        <begin position="277"/>
        <end position="302"/>
    </location>
</feature>
<evidence type="ECO:0000256" key="1">
    <source>
        <dbReference type="ARBA" id="ARBA00004651"/>
    </source>
</evidence>
<name>A0A4Q7MWX8_9BURK</name>
<dbReference type="GO" id="GO:0017004">
    <property type="term" value="P:cytochrome complex assembly"/>
    <property type="evidence" value="ECO:0007669"/>
    <property type="project" value="UniProtKB-KW"/>
</dbReference>
<evidence type="ECO:0000256" key="5">
    <source>
        <dbReference type="ARBA" id="ARBA00022989"/>
    </source>
</evidence>
<dbReference type="Gene3D" id="3.40.30.10">
    <property type="entry name" value="Glutaredoxin"/>
    <property type="match status" value="1"/>
</dbReference>
<sequence length="684" mass="71528">MSHMTQNRPGRPGLQLGLLLALALLLCLSLARPAQAQPTSALPGNTLPGFFPTKPALLPEEEAFALSAGIDGQQRLVLDYTIAPGYYMYREKLAWHWLSAAGAQAASAALPTGGEVFDTTFQRDMEVYRDRLEIIVPIPDLPGHPPLAFIADSQGCAEDRLCYPPLRQRLQLEDDGQGNYRIAAQETLEDALAPLSSLQTDLPAPGEAATSVRSAPQSDTAPITSAGPAGAASTSPASSAATASATPAAPPLSGSDLDMARRLGAADGQLGLQLLSFLGLGLLLSLTPCVLPMLPIVSAMLLSSPAGTLTRGRGLALAAAYVAGMSIIYTLMGILAGATGAALSSWLQMPWLIGLFSLALALLALAQFDVFTFQMPGALQGRLGRIGQGGIANSLPRAGLLGAVSALVIGPCVATPLAGALLYLSQSGDVMRGGLSLFAMAWGMGLPLLLLGLLAGRWRPRPGPWMERIRQLTGLLLLGTAWWLASTLLPGALALAGWAALACFAAVLMGAFEALPRPIQPGPAALKTAGLLLAGVALIWLFGAASGGRDPLAPLAAWNRPAAQQEAPLVFTDIASTRELDAALAASSRPVMLDVYADWCAICHEMERDTLSDPAVQAALQHFTLLRLDVTRASAADRALMKQLRIFGPPAMLFHDAGGQPREDARVIGYMGPAEFLAVLERLR</sequence>
<keyword evidence="6 8" id="KW-0472">Membrane</keyword>
<dbReference type="InterPro" id="IPR036249">
    <property type="entry name" value="Thioredoxin-like_sf"/>
</dbReference>
<evidence type="ECO:0000256" key="3">
    <source>
        <dbReference type="ARBA" id="ARBA00022692"/>
    </source>
</evidence>
<dbReference type="PROSITE" id="PS51352">
    <property type="entry name" value="THIOREDOXIN_2"/>
    <property type="match status" value="1"/>
</dbReference>
<feature type="transmembrane region" description="Helical" evidence="8">
    <location>
        <begin position="351"/>
        <end position="379"/>
    </location>
</feature>
<feature type="region of interest" description="Disordered" evidence="7">
    <location>
        <begin position="198"/>
        <end position="251"/>
    </location>
</feature>
<dbReference type="SUPFAM" id="SSF74863">
    <property type="entry name" value="Thiol:disulfide interchange protein DsbD, N-terminal domain (DsbD-alpha)"/>
    <property type="match status" value="1"/>
</dbReference>
<keyword evidence="2" id="KW-1003">Cell membrane</keyword>
<evidence type="ECO:0000256" key="4">
    <source>
        <dbReference type="ARBA" id="ARBA00022748"/>
    </source>
</evidence>
<feature type="transmembrane region" description="Helical" evidence="8">
    <location>
        <begin position="468"/>
        <end position="485"/>
    </location>
</feature>
<evidence type="ECO:0000256" key="8">
    <source>
        <dbReference type="SAM" id="Phobius"/>
    </source>
</evidence>
<keyword evidence="4" id="KW-0201">Cytochrome c-type biogenesis</keyword>
<dbReference type="CDD" id="cd02953">
    <property type="entry name" value="DsbDgamma"/>
    <property type="match status" value="1"/>
</dbReference>
<evidence type="ECO:0000256" key="7">
    <source>
        <dbReference type="SAM" id="MobiDB-lite"/>
    </source>
</evidence>
<dbReference type="SUPFAM" id="SSF52833">
    <property type="entry name" value="Thioredoxin-like"/>
    <property type="match status" value="1"/>
</dbReference>
<protein>
    <submittedName>
        <fullName evidence="11">Thiol:disulfide interchange protein DsbD</fullName>
    </submittedName>
</protein>
<dbReference type="InterPro" id="IPR003834">
    <property type="entry name" value="Cyt_c_assmbl_TM_dom"/>
</dbReference>
<feature type="transmembrane region" description="Helical" evidence="8">
    <location>
        <begin position="524"/>
        <end position="543"/>
    </location>
</feature>
<dbReference type="EMBL" id="SGWZ01000001">
    <property type="protein sequence ID" value="RZS73254.1"/>
    <property type="molecule type" value="Genomic_DNA"/>
</dbReference>
<dbReference type="InterPro" id="IPR013766">
    <property type="entry name" value="Thioredoxin_domain"/>
</dbReference>
<keyword evidence="3 8" id="KW-0812">Transmembrane</keyword>
<evidence type="ECO:0000313" key="11">
    <source>
        <dbReference type="EMBL" id="RZS73254.1"/>
    </source>
</evidence>
<dbReference type="InterPro" id="IPR035671">
    <property type="entry name" value="DsbD_gamma"/>
</dbReference>
<dbReference type="Pfam" id="PF13899">
    <property type="entry name" value="Thioredoxin_7"/>
    <property type="match status" value="1"/>
</dbReference>
<organism evidence="11 12">
    <name type="scientific">Kerstersia gyiorum</name>
    <dbReference type="NCBI Taxonomy" id="206506"/>
    <lineage>
        <taxon>Bacteria</taxon>
        <taxon>Pseudomonadati</taxon>
        <taxon>Pseudomonadota</taxon>
        <taxon>Betaproteobacteria</taxon>
        <taxon>Burkholderiales</taxon>
        <taxon>Alcaligenaceae</taxon>
        <taxon>Kerstersia</taxon>
    </lineage>
</organism>
<dbReference type="Pfam" id="PF11412">
    <property type="entry name" value="DsbD_N"/>
    <property type="match status" value="1"/>
</dbReference>
<keyword evidence="5 8" id="KW-1133">Transmembrane helix</keyword>
<feature type="transmembrane region" description="Helical" evidence="8">
    <location>
        <begin position="314"/>
        <end position="339"/>
    </location>
</feature>
<dbReference type="PANTHER" id="PTHR32234:SF0">
    <property type="entry name" value="THIOL:DISULFIDE INTERCHANGE PROTEIN DSBD"/>
    <property type="match status" value="1"/>
</dbReference>
<dbReference type="InterPro" id="IPR028250">
    <property type="entry name" value="DsbDN"/>
</dbReference>
<dbReference type="Proteomes" id="UP000292039">
    <property type="component" value="Unassembled WGS sequence"/>
</dbReference>
<feature type="transmembrane region" description="Helical" evidence="8">
    <location>
        <begin position="435"/>
        <end position="456"/>
    </location>
</feature>
<evidence type="ECO:0000256" key="6">
    <source>
        <dbReference type="ARBA" id="ARBA00023136"/>
    </source>
</evidence>
<gene>
    <name evidence="11" type="ORF">EV679_0444</name>
</gene>
<reference evidence="11 12" key="1">
    <citation type="submission" date="2019-02" db="EMBL/GenBank/DDBJ databases">
        <title>Genomic Encyclopedia of Type Strains, Phase IV (KMG-IV): sequencing the most valuable type-strain genomes for metagenomic binning, comparative biology and taxonomic classification.</title>
        <authorList>
            <person name="Goeker M."/>
        </authorList>
    </citation>
    <scope>NUCLEOTIDE SEQUENCE [LARGE SCALE GENOMIC DNA]</scope>
    <source>
        <strain evidence="11 12">DSM 16618</strain>
    </source>
</reference>
<dbReference type="GO" id="GO:0005886">
    <property type="term" value="C:plasma membrane"/>
    <property type="evidence" value="ECO:0007669"/>
    <property type="project" value="UniProtKB-SubCell"/>
</dbReference>
<feature type="transmembrane region" description="Helical" evidence="8">
    <location>
        <begin position="491"/>
        <end position="512"/>
    </location>
</feature>
<evidence type="ECO:0000256" key="9">
    <source>
        <dbReference type="SAM" id="SignalP"/>
    </source>
</evidence>
<accession>A0A4Q7MWX8</accession>
<keyword evidence="9" id="KW-0732">Signal</keyword>
<evidence type="ECO:0000313" key="12">
    <source>
        <dbReference type="Proteomes" id="UP000292039"/>
    </source>
</evidence>
<dbReference type="Gene3D" id="2.60.40.1250">
    <property type="entry name" value="Thiol:disulfide interchange protein DsbD, N-terminal domain"/>
    <property type="match status" value="1"/>
</dbReference>
<dbReference type="GO" id="GO:0015035">
    <property type="term" value="F:protein-disulfide reductase activity"/>
    <property type="evidence" value="ECO:0007669"/>
    <property type="project" value="TreeGrafter"/>
</dbReference>
<feature type="chain" id="PRO_5020662150" evidence="9">
    <location>
        <begin position="37"/>
        <end position="684"/>
    </location>
</feature>
<dbReference type="Pfam" id="PF02683">
    <property type="entry name" value="DsbD_TM"/>
    <property type="match status" value="1"/>
</dbReference>
<dbReference type="PANTHER" id="PTHR32234">
    <property type="entry name" value="THIOL:DISULFIDE INTERCHANGE PROTEIN DSBD"/>
    <property type="match status" value="1"/>
</dbReference>
<dbReference type="InterPro" id="IPR036929">
    <property type="entry name" value="DsbDN_sf"/>
</dbReference>
<feature type="compositionally biased region" description="Low complexity" evidence="7">
    <location>
        <begin position="220"/>
        <end position="251"/>
    </location>
</feature>
<evidence type="ECO:0000259" key="10">
    <source>
        <dbReference type="PROSITE" id="PS51352"/>
    </source>
</evidence>
<proteinExistence type="predicted"/>
<dbReference type="NCBIfam" id="NF001419">
    <property type="entry name" value="PRK00293.1"/>
    <property type="match status" value="1"/>
</dbReference>
<comment type="subcellular location">
    <subcellularLocation>
        <location evidence="1">Cell membrane</location>
        <topology evidence="1">Multi-pass membrane protein</topology>
    </subcellularLocation>
</comment>
<feature type="transmembrane region" description="Helical" evidence="8">
    <location>
        <begin position="400"/>
        <end position="423"/>
    </location>
</feature>
<dbReference type="GO" id="GO:0045454">
    <property type="term" value="P:cell redox homeostasis"/>
    <property type="evidence" value="ECO:0007669"/>
    <property type="project" value="TreeGrafter"/>
</dbReference>
<evidence type="ECO:0000256" key="2">
    <source>
        <dbReference type="ARBA" id="ARBA00022475"/>
    </source>
</evidence>
<dbReference type="AlphaFoldDB" id="A0A4Q7MWX8"/>
<comment type="caution">
    <text evidence="11">The sequence shown here is derived from an EMBL/GenBank/DDBJ whole genome shotgun (WGS) entry which is preliminary data.</text>
</comment>
<feature type="signal peptide" evidence="9">
    <location>
        <begin position="1"/>
        <end position="36"/>
    </location>
</feature>